<protein>
    <recommendedName>
        <fullName evidence="6 7">Ribonuclease P protein component</fullName>
        <shortName evidence="6">RNase P protein</shortName>
        <shortName evidence="6">RNaseP protein</shortName>
        <ecNumber evidence="6 7">3.1.26.5</ecNumber>
    </recommendedName>
    <alternativeName>
        <fullName evidence="6">Protein C5</fullName>
    </alternativeName>
</protein>
<proteinExistence type="inferred from homology"/>
<keyword evidence="4 6" id="KW-0378">Hydrolase</keyword>
<dbReference type="HAMAP" id="MF_00227">
    <property type="entry name" value="RNase_P"/>
    <property type="match status" value="1"/>
</dbReference>
<evidence type="ECO:0000256" key="3">
    <source>
        <dbReference type="ARBA" id="ARBA00022759"/>
    </source>
</evidence>
<dbReference type="SUPFAM" id="SSF54211">
    <property type="entry name" value="Ribosomal protein S5 domain 2-like"/>
    <property type="match status" value="1"/>
</dbReference>
<keyword evidence="1 6" id="KW-0819">tRNA processing</keyword>
<sequence length="133" mass="15709">MDRTYNKHEKLKSKKLIDKLFTEGQSVSAYPFRMVYIETTPEDVDTPIKTGVSVSKKHFKKAVDRMRIKRLMREAYRLNKTTYFNNMTTSYAFMILYIGSSKPTYIQVEQSMNKLFKKFTNAISKETNHEKIT</sequence>
<name>A0A5D0R0S4_9FLAO</name>
<keyword evidence="2 6" id="KW-0540">Nuclease</keyword>
<dbReference type="RefSeq" id="WP_066254455.1">
    <property type="nucleotide sequence ID" value="NZ_VSKL01000001.1"/>
</dbReference>
<dbReference type="GO" id="GO:0000049">
    <property type="term" value="F:tRNA binding"/>
    <property type="evidence" value="ECO:0007669"/>
    <property type="project" value="UniProtKB-UniRule"/>
</dbReference>
<evidence type="ECO:0000256" key="4">
    <source>
        <dbReference type="ARBA" id="ARBA00022801"/>
    </source>
</evidence>
<dbReference type="InterPro" id="IPR014721">
    <property type="entry name" value="Ribsml_uS5_D2-typ_fold_subgr"/>
</dbReference>
<dbReference type="GO" id="GO:0004526">
    <property type="term" value="F:ribonuclease P activity"/>
    <property type="evidence" value="ECO:0007669"/>
    <property type="project" value="UniProtKB-UniRule"/>
</dbReference>
<dbReference type="InterPro" id="IPR000100">
    <property type="entry name" value="RNase_P"/>
</dbReference>
<keyword evidence="3 6" id="KW-0255">Endonuclease</keyword>
<keyword evidence="5 6" id="KW-0694">RNA-binding</keyword>
<gene>
    <name evidence="6 8" type="primary">rnpA</name>
    <name evidence="8" type="ORF">ES675_03040</name>
</gene>
<comment type="subunit">
    <text evidence="6">Consists of a catalytic RNA component (M1 or rnpB) and a protein subunit.</text>
</comment>
<evidence type="ECO:0000256" key="7">
    <source>
        <dbReference type="NCBIfam" id="TIGR00188"/>
    </source>
</evidence>
<dbReference type="GO" id="GO:0001682">
    <property type="term" value="P:tRNA 5'-leader removal"/>
    <property type="evidence" value="ECO:0007669"/>
    <property type="project" value="UniProtKB-UniRule"/>
</dbReference>
<evidence type="ECO:0000256" key="5">
    <source>
        <dbReference type="ARBA" id="ARBA00022884"/>
    </source>
</evidence>
<dbReference type="NCBIfam" id="TIGR00188">
    <property type="entry name" value="rnpA"/>
    <property type="match status" value="1"/>
</dbReference>
<comment type="catalytic activity">
    <reaction evidence="6">
        <text>Endonucleolytic cleavage of RNA, removing 5'-extranucleotides from tRNA precursor.</text>
        <dbReference type="EC" id="3.1.26.5"/>
    </reaction>
</comment>
<dbReference type="InterPro" id="IPR020568">
    <property type="entry name" value="Ribosomal_Su5_D2-typ_SF"/>
</dbReference>
<evidence type="ECO:0000256" key="6">
    <source>
        <dbReference type="HAMAP-Rule" id="MF_00227"/>
    </source>
</evidence>
<dbReference type="Pfam" id="PF00825">
    <property type="entry name" value="Ribonuclease_P"/>
    <property type="match status" value="1"/>
</dbReference>
<evidence type="ECO:0000313" key="9">
    <source>
        <dbReference type="Proteomes" id="UP000324358"/>
    </source>
</evidence>
<keyword evidence="9" id="KW-1185">Reference proteome</keyword>
<evidence type="ECO:0000256" key="1">
    <source>
        <dbReference type="ARBA" id="ARBA00022694"/>
    </source>
</evidence>
<dbReference type="PANTHER" id="PTHR33992:SF1">
    <property type="entry name" value="RIBONUCLEASE P PROTEIN COMPONENT"/>
    <property type="match status" value="1"/>
</dbReference>
<organism evidence="8 9">
    <name type="scientific">Bizionia algoritergicola</name>
    <dbReference type="NCBI Taxonomy" id="291187"/>
    <lineage>
        <taxon>Bacteria</taxon>
        <taxon>Pseudomonadati</taxon>
        <taxon>Bacteroidota</taxon>
        <taxon>Flavobacteriia</taxon>
        <taxon>Flavobacteriales</taxon>
        <taxon>Flavobacteriaceae</taxon>
        <taxon>Bizionia</taxon>
    </lineage>
</organism>
<evidence type="ECO:0000313" key="8">
    <source>
        <dbReference type="EMBL" id="TYB75122.1"/>
    </source>
</evidence>
<dbReference type="EMBL" id="VSKL01000001">
    <property type="protein sequence ID" value="TYB75122.1"/>
    <property type="molecule type" value="Genomic_DNA"/>
</dbReference>
<dbReference type="Proteomes" id="UP000324358">
    <property type="component" value="Unassembled WGS sequence"/>
</dbReference>
<evidence type="ECO:0000256" key="2">
    <source>
        <dbReference type="ARBA" id="ARBA00022722"/>
    </source>
</evidence>
<dbReference type="OrthoDB" id="1524972at2"/>
<reference evidence="8 9" key="1">
    <citation type="submission" date="2019-08" db="EMBL/GenBank/DDBJ databases">
        <title>Genomes of Antarctic Bizionia species.</title>
        <authorList>
            <person name="Bowman J.P."/>
        </authorList>
    </citation>
    <scope>NUCLEOTIDE SEQUENCE [LARGE SCALE GENOMIC DNA]</scope>
    <source>
        <strain evidence="8 9">APA-1</strain>
    </source>
</reference>
<accession>A0A5D0R0S4</accession>
<dbReference type="Gene3D" id="3.30.230.10">
    <property type="match status" value="1"/>
</dbReference>
<dbReference type="GO" id="GO:0042781">
    <property type="term" value="F:3'-tRNA processing endoribonuclease activity"/>
    <property type="evidence" value="ECO:0007669"/>
    <property type="project" value="TreeGrafter"/>
</dbReference>
<comment type="function">
    <text evidence="6">RNaseP catalyzes the removal of the 5'-leader sequence from pre-tRNA to produce the mature 5'-terminus. It can also cleave other RNA substrates such as 4.5S RNA. The protein component plays an auxiliary but essential role in vivo by binding to the 5'-leader sequence and broadening the substrate specificity of the ribozyme.</text>
</comment>
<comment type="similarity">
    <text evidence="6">Belongs to the RnpA family.</text>
</comment>
<dbReference type="EC" id="3.1.26.5" evidence="6 7"/>
<dbReference type="PANTHER" id="PTHR33992">
    <property type="entry name" value="RIBONUCLEASE P PROTEIN COMPONENT"/>
    <property type="match status" value="1"/>
</dbReference>
<comment type="caution">
    <text evidence="8">The sequence shown here is derived from an EMBL/GenBank/DDBJ whole genome shotgun (WGS) entry which is preliminary data.</text>
</comment>
<dbReference type="AlphaFoldDB" id="A0A5D0R0S4"/>
<dbReference type="GO" id="GO:0030677">
    <property type="term" value="C:ribonuclease P complex"/>
    <property type="evidence" value="ECO:0007669"/>
    <property type="project" value="TreeGrafter"/>
</dbReference>